<keyword evidence="1" id="KW-0880">Kelch repeat</keyword>
<dbReference type="Pfam" id="PF01344">
    <property type="entry name" value="Kelch_1"/>
    <property type="match status" value="1"/>
</dbReference>
<dbReference type="EMBL" id="CAJNOI010000046">
    <property type="protein sequence ID" value="CAF0932856.1"/>
    <property type="molecule type" value="Genomic_DNA"/>
</dbReference>
<keyword evidence="6" id="KW-1185">Reference proteome</keyword>
<organism evidence="3 7">
    <name type="scientific">Adineta steineri</name>
    <dbReference type="NCBI Taxonomy" id="433720"/>
    <lineage>
        <taxon>Eukaryota</taxon>
        <taxon>Metazoa</taxon>
        <taxon>Spiralia</taxon>
        <taxon>Gnathifera</taxon>
        <taxon>Rotifera</taxon>
        <taxon>Eurotatoria</taxon>
        <taxon>Bdelloidea</taxon>
        <taxon>Adinetida</taxon>
        <taxon>Adinetidae</taxon>
        <taxon>Adineta</taxon>
    </lineage>
</organism>
<evidence type="ECO:0000313" key="4">
    <source>
        <dbReference type="EMBL" id="CAF1089495.1"/>
    </source>
</evidence>
<protein>
    <submittedName>
        <fullName evidence="3">Uncharacterized protein</fullName>
    </submittedName>
</protein>
<evidence type="ECO:0000313" key="3">
    <source>
        <dbReference type="EMBL" id="CAF0932856.1"/>
    </source>
</evidence>
<dbReference type="EMBL" id="CAJNOM010000121">
    <property type="protein sequence ID" value="CAF1089495.1"/>
    <property type="molecule type" value="Genomic_DNA"/>
</dbReference>
<evidence type="ECO:0000313" key="6">
    <source>
        <dbReference type="Proteomes" id="UP000663832"/>
    </source>
</evidence>
<dbReference type="PANTHER" id="PTHR46344:SF27">
    <property type="entry name" value="KELCH REPEAT SUPERFAMILY PROTEIN"/>
    <property type="match status" value="1"/>
</dbReference>
<keyword evidence="2" id="KW-0677">Repeat</keyword>
<dbReference type="Gene3D" id="2.130.10.80">
    <property type="entry name" value="Galactose oxidase/kelch, beta-propeller"/>
    <property type="match status" value="1"/>
</dbReference>
<dbReference type="SMART" id="SM00612">
    <property type="entry name" value="Kelch"/>
    <property type="match status" value="1"/>
</dbReference>
<reference evidence="3" key="1">
    <citation type="submission" date="2021-02" db="EMBL/GenBank/DDBJ databases">
        <authorList>
            <person name="Nowell W R."/>
        </authorList>
    </citation>
    <scope>NUCLEOTIDE SEQUENCE</scope>
</reference>
<name>A0A814BR54_9BILA</name>
<comment type="caution">
    <text evidence="3">The sequence shown here is derived from an EMBL/GenBank/DDBJ whole genome shotgun (WGS) entry which is preliminary data.</text>
</comment>
<gene>
    <name evidence="3" type="ORF">BJG266_LOCUS12197</name>
    <name evidence="4" type="ORF">QVE165_LOCUS19682</name>
    <name evidence="5" type="ORF">QVE165_LOCUS20212</name>
</gene>
<sequence length="84" mass="8710">MNAARAYYAASTLSNGSILVAGGSNGSSNYLNSAELHNPITGTWTTTENMNVAREFHTASTLADGKVLVMGGDNGPVLNSAELY</sequence>
<dbReference type="SUPFAM" id="SSF117281">
    <property type="entry name" value="Kelch motif"/>
    <property type="match status" value="1"/>
</dbReference>
<proteinExistence type="predicted"/>
<dbReference type="Proteomes" id="UP000663877">
    <property type="component" value="Unassembled WGS sequence"/>
</dbReference>
<evidence type="ECO:0000313" key="5">
    <source>
        <dbReference type="EMBL" id="CAF1099401.1"/>
    </source>
</evidence>
<evidence type="ECO:0000256" key="2">
    <source>
        <dbReference type="ARBA" id="ARBA00022737"/>
    </source>
</evidence>
<evidence type="ECO:0000256" key="1">
    <source>
        <dbReference type="ARBA" id="ARBA00022441"/>
    </source>
</evidence>
<evidence type="ECO:0000313" key="7">
    <source>
        <dbReference type="Proteomes" id="UP000663877"/>
    </source>
</evidence>
<accession>A0A814BR54</accession>
<dbReference type="InterPro" id="IPR006652">
    <property type="entry name" value="Kelch_1"/>
</dbReference>
<dbReference type="EMBL" id="CAJNOM010000126">
    <property type="protein sequence ID" value="CAF1099401.1"/>
    <property type="molecule type" value="Genomic_DNA"/>
</dbReference>
<dbReference type="AlphaFoldDB" id="A0A814BR54"/>
<dbReference type="PANTHER" id="PTHR46344">
    <property type="entry name" value="OS02G0202900 PROTEIN"/>
    <property type="match status" value="1"/>
</dbReference>
<dbReference type="InterPro" id="IPR037293">
    <property type="entry name" value="Gal_Oxidase_central_sf"/>
</dbReference>
<dbReference type="Proteomes" id="UP000663832">
    <property type="component" value="Unassembled WGS sequence"/>
</dbReference>
<dbReference type="InterPro" id="IPR015915">
    <property type="entry name" value="Kelch-typ_b-propeller"/>
</dbReference>